<accession>A0A507DWM4</accession>
<dbReference type="SUPFAM" id="SSF49562">
    <property type="entry name" value="C2 domain (Calcium/lipid-binding domain, CaLB)"/>
    <property type="match status" value="1"/>
</dbReference>
<dbReference type="AlphaFoldDB" id="A0A507DWM4"/>
<feature type="domain" description="C2" evidence="1">
    <location>
        <begin position="1"/>
        <end position="93"/>
    </location>
</feature>
<comment type="caution">
    <text evidence="2">The sequence shown here is derived from an EMBL/GenBank/DDBJ whole genome shotgun (WGS) entry which is preliminary data.</text>
</comment>
<dbReference type="InterPro" id="IPR038983">
    <property type="entry name" value="C2CD5"/>
</dbReference>
<keyword evidence="3" id="KW-1185">Reference proteome</keyword>
<evidence type="ECO:0000313" key="3">
    <source>
        <dbReference type="Proteomes" id="UP000318582"/>
    </source>
</evidence>
<dbReference type="PANTHER" id="PTHR37412">
    <property type="entry name" value="C2 DOMAIN-CONTAINING PROTEIN 5"/>
    <property type="match status" value="1"/>
</dbReference>
<dbReference type="GO" id="GO:0031340">
    <property type="term" value="P:positive regulation of vesicle fusion"/>
    <property type="evidence" value="ECO:0007669"/>
    <property type="project" value="TreeGrafter"/>
</dbReference>
<dbReference type="GO" id="GO:0065002">
    <property type="term" value="P:intracellular protein transmembrane transport"/>
    <property type="evidence" value="ECO:0007669"/>
    <property type="project" value="TreeGrafter"/>
</dbReference>
<dbReference type="PANTHER" id="PTHR37412:SF2">
    <property type="entry name" value="C2 DOMAIN-CONTAINING PROTEIN 5"/>
    <property type="match status" value="1"/>
</dbReference>
<dbReference type="Proteomes" id="UP000318582">
    <property type="component" value="Unassembled WGS sequence"/>
</dbReference>
<dbReference type="Gene3D" id="2.60.40.150">
    <property type="entry name" value="C2 domain"/>
    <property type="match status" value="1"/>
</dbReference>
<protein>
    <recommendedName>
        <fullName evidence="1">C2 domain-containing protein</fullName>
    </recommendedName>
</protein>
<evidence type="ECO:0000313" key="2">
    <source>
        <dbReference type="EMBL" id="TPX55577.1"/>
    </source>
</evidence>
<dbReference type="GO" id="GO:0090314">
    <property type="term" value="P:positive regulation of protein targeting to membrane"/>
    <property type="evidence" value="ECO:0007669"/>
    <property type="project" value="TreeGrafter"/>
</dbReference>
<dbReference type="GO" id="GO:0072659">
    <property type="term" value="P:protein localization to plasma membrane"/>
    <property type="evidence" value="ECO:0007669"/>
    <property type="project" value="TreeGrafter"/>
</dbReference>
<evidence type="ECO:0000259" key="1">
    <source>
        <dbReference type="PROSITE" id="PS50004"/>
    </source>
</evidence>
<organism evidence="2 3">
    <name type="scientific">Powellomyces hirtus</name>
    <dbReference type="NCBI Taxonomy" id="109895"/>
    <lineage>
        <taxon>Eukaryota</taxon>
        <taxon>Fungi</taxon>
        <taxon>Fungi incertae sedis</taxon>
        <taxon>Chytridiomycota</taxon>
        <taxon>Chytridiomycota incertae sedis</taxon>
        <taxon>Chytridiomycetes</taxon>
        <taxon>Spizellomycetales</taxon>
        <taxon>Powellomycetaceae</taxon>
        <taxon>Powellomyces</taxon>
    </lineage>
</organism>
<dbReference type="Pfam" id="PF23025">
    <property type="entry name" value="YbjQ_2"/>
    <property type="match status" value="2"/>
</dbReference>
<dbReference type="GO" id="GO:0005544">
    <property type="term" value="F:calcium-dependent phospholipid binding"/>
    <property type="evidence" value="ECO:0007669"/>
    <property type="project" value="InterPro"/>
</dbReference>
<dbReference type="Pfam" id="PF00168">
    <property type="entry name" value="C2"/>
    <property type="match status" value="1"/>
</dbReference>
<dbReference type="InterPro" id="IPR056431">
    <property type="entry name" value="C2CD5_YbjQ-rel_dom"/>
</dbReference>
<dbReference type="PROSITE" id="PS50004">
    <property type="entry name" value="C2"/>
    <property type="match status" value="1"/>
</dbReference>
<proteinExistence type="predicted"/>
<reference evidence="2 3" key="1">
    <citation type="journal article" date="2019" name="Sci. Rep.">
        <title>Comparative genomics of chytrid fungi reveal insights into the obligate biotrophic and pathogenic lifestyle of Synchytrium endobioticum.</title>
        <authorList>
            <person name="van de Vossenberg B.T.L.H."/>
            <person name="Warris S."/>
            <person name="Nguyen H.D.T."/>
            <person name="van Gent-Pelzer M.P.E."/>
            <person name="Joly D.L."/>
            <person name="van de Geest H.C."/>
            <person name="Bonants P.J.M."/>
            <person name="Smith D.S."/>
            <person name="Levesque C.A."/>
            <person name="van der Lee T.A.J."/>
        </authorList>
    </citation>
    <scope>NUCLEOTIDE SEQUENCE [LARGE SCALE GENOMIC DNA]</scope>
    <source>
        <strain evidence="2 3">CBS 809.83</strain>
    </source>
</reference>
<dbReference type="InterPro" id="IPR000008">
    <property type="entry name" value="C2_dom"/>
</dbReference>
<dbReference type="EMBL" id="QEAQ01000103">
    <property type="protein sequence ID" value="TPX55577.1"/>
    <property type="molecule type" value="Genomic_DNA"/>
</dbReference>
<dbReference type="InterPro" id="IPR035892">
    <property type="entry name" value="C2_domain_sf"/>
</dbReference>
<dbReference type="GO" id="GO:0005886">
    <property type="term" value="C:plasma membrane"/>
    <property type="evidence" value="ECO:0007669"/>
    <property type="project" value="TreeGrafter"/>
</dbReference>
<dbReference type="GO" id="GO:0005509">
    <property type="term" value="F:calcium ion binding"/>
    <property type="evidence" value="ECO:0007669"/>
    <property type="project" value="TreeGrafter"/>
</dbReference>
<dbReference type="SMART" id="SM00239">
    <property type="entry name" value="C2"/>
    <property type="match status" value="1"/>
</dbReference>
<sequence length="499" mass="55195">MDRATELTDAFVEVKFADYEEYRSQICRRTLNPVWNEDFRFEVSDDADLQNEPLVLKVMDYDQITYNDSIGSVFVDLNPLLTWDSKTQIAGWIPIFDTLRGARGELNVQVRLQFFGDVNPFKDSSAGVQFYTMTSLPPSLNVTAVLGFVSALDTEDDPEYHWSDNFRTPRTSNESRTRVMYRLSGQLRRQLGKKVLELNGNAVIGYKQYFDIESEERAITARAIGTAVRLVLPDQVTLDRGQSWSSMAPHSPGSSPLGGTPFSESLPAIIANPSSTKTGRLPEDFTSEDGSSLHIDQPAAMLLPTAATGYKSAEHVTFTLHNFPPGAILGIGGLVSATSVKVIENDKPEVREAWWAELRDEIKTHARSLGCPFVIGYTENSSVSSDLAVLHCSGTAAIMDISMMGSSGDAPGTQSQPNSRMNSVFGAWESGKVDENVSQSSLSQPRASLTGSDFRENFMEVFAKRWRRRKRAKGNPAIEYVGCMSASSTFCFKDVRHVI</sequence>
<dbReference type="GO" id="GO:0010828">
    <property type="term" value="P:positive regulation of D-glucose transmembrane transport"/>
    <property type="evidence" value="ECO:0007669"/>
    <property type="project" value="TreeGrafter"/>
</dbReference>
<dbReference type="STRING" id="109895.A0A507DWM4"/>
<name>A0A507DWM4_9FUNG</name>
<gene>
    <name evidence="2" type="ORF">PhCBS80983_g05200</name>
</gene>